<protein>
    <submittedName>
        <fullName evidence="3">Extracellular solute-binding protein, family 1</fullName>
    </submittedName>
</protein>
<evidence type="ECO:0000256" key="1">
    <source>
        <dbReference type="ARBA" id="ARBA00004418"/>
    </source>
</evidence>
<dbReference type="SUPFAM" id="SSF53850">
    <property type="entry name" value="Periplasmic binding protein-like II"/>
    <property type="match status" value="1"/>
</dbReference>
<reference evidence="3 4" key="2">
    <citation type="journal article" date="2011" name="ISME J.">
        <title>RNA-seq reveals cooperative metabolic interactions between two termite-gut spirochete species in co-culture.</title>
        <authorList>
            <person name="Rosenthal A.Z."/>
            <person name="Matson E.G."/>
            <person name="Eldar A."/>
            <person name="Leadbetter J.R."/>
        </authorList>
    </citation>
    <scope>NUCLEOTIDE SEQUENCE [LARGE SCALE GENOMIC DNA]</scope>
    <source>
        <strain evidence="4">ATCC BAA-888 / DSM 13862 / ZAS-9</strain>
    </source>
</reference>
<dbReference type="Proteomes" id="UP000009222">
    <property type="component" value="Chromosome"/>
</dbReference>
<dbReference type="EMBL" id="CP001841">
    <property type="protein sequence ID" value="AEF81069.1"/>
    <property type="molecule type" value="Genomic_DNA"/>
</dbReference>
<organism evidence="3 4">
    <name type="scientific">Leadbettera azotonutricia (strain ATCC BAA-888 / DSM 13862 / ZAS-9)</name>
    <name type="common">Treponema azotonutricium</name>
    <dbReference type="NCBI Taxonomy" id="545695"/>
    <lineage>
        <taxon>Bacteria</taxon>
        <taxon>Pseudomonadati</taxon>
        <taxon>Spirochaetota</taxon>
        <taxon>Spirochaetia</taxon>
        <taxon>Spirochaetales</taxon>
        <taxon>Breznakiellaceae</taxon>
        <taxon>Leadbettera</taxon>
    </lineage>
</organism>
<sequence>MKKVLLLLTAVLVLALGCSKKESSNAASSSGGGQKVHIVVGGWPSADVGFDAALPGFYAQYPDIEVEVQMAQTEAYHQALQTSLAAGQGAPDVAMIEGAYIAQYRDSTALINLLDAPYNAERYKSNFVALKWNQAYSSDGKRLVAFAWDLGPSTFYYRQDILKELGLPTEPEDVAKLTSTWSGMLDLAKKVNIPGQRWLLNEAQAMYMEYFNNRDFYNEKLELQLDRPGDLDCLNAVIAMRKGGLDMNANMWSSEGVAAIDNGAVVGIISGAWFGGFLKDDFDPDGIGNWRATVLPGNIKDMNLGGSFCAIPEQSKQKDAAWKFLEYMLATKKGQNDMFAAVDYFPAFEPAWDDPIYQEPDPYFGGQKTRALYKQLSENLDRPVYATIMDVTVEAAIGSAINTGIERNLGAQALKTFIKQEIETATAELKRQQIQTLRDAGVWKD</sequence>
<dbReference type="STRING" id="545695.TREAZ_1840"/>
<comment type="subcellular location">
    <subcellularLocation>
        <location evidence="1">Periplasm</location>
    </subcellularLocation>
</comment>
<dbReference type="GO" id="GO:0042597">
    <property type="term" value="C:periplasmic space"/>
    <property type="evidence" value="ECO:0007669"/>
    <property type="project" value="UniProtKB-SubCell"/>
</dbReference>
<dbReference type="HOGENOM" id="CLU_031285_2_3_12"/>
<gene>
    <name evidence="3" type="ordered locus">TREAZ_1840</name>
</gene>
<reference evidence="4" key="1">
    <citation type="submission" date="2009-12" db="EMBL/GenBank/DDBJ databases">
        <title>Complete sequence of Treponema azotonutricium strain ZAS-9.</title>
        <authorList>
            <person name="Tetu S.G."/>
            <person name="Matson E."/>
            <person name="Ren Q."/>
            <person name="Seshadri R."/>
            <person name="Elbourne L."/>
            <person name="Hassan K.A."/>
            <person name="Durkin A."/>
            <person name="Radune D."/>
            <person name="Mohamoud Y."/>
            <person name="Shay R."/>
            <person name="Jin S."/>
            <person name="Zhang X."/>
            <person name="Lucey K."/>
            <person name="Ballor N.R."/>
            <person name="Ottesen E."/>
            <person name="Rosenthal R."/>
            <person name="Allen A."/>
            <person name="Leadbetter J.R."/>
            <person name="Paulsen I.T."/>
        </authorList>
    </citation>
    <scope>NUCLEOTIDE SEQUENCE [LARGE SCALE GENOMIC DNA]</scope>
    <source>
        <strain evidence="4">ATCC BAA-888 / DSM 13862 / ZAS-9</strain>
    </source>
</reference>
<dbReference type="InParanoid" id="F5YBG7"/>
<evidence type="ECO:0000256" key="2">
    <source>
        <dbReference type="ARBA" id="ARBA00008520"/>
    </source>
</evidence>
<keyword evidence="4" id="KW-1185">Reference proteome</keyword>
<accession>F5YBG7</accession>
<dbReference type="KEGG" id="taz:TREAZ_1840"/>
<comment type="similarity">
    <text evidence="2">Belongs to the bacterial solute-binding protein 1 family.</text>
</comment>
<dbReference type="OrthoDB" id="55273at2"/>
<dbReference type="InterPro" id="IPR050490">
    <property type="entry name" value="Bact_solute-bd_prot1"/>
</dbReference>
<proteinExistence type="inferred from homology"/>
<dbReference type="Gene3D" id="3.40.190.10">
    <property type="entry name" value="Periplasmic binding protein-like II"/>
    <property type="match status" value="1"/>
</dbReference>
<dbReference type="PANTHER" id="PTHR43649:SF32">
    <property type="entry name" value="SUGAR BINDING SECRETED PROTEIN"/>
    <property type="match status" value="1"/>
</dbReference>
<dbReference type="InterPro" id="IPR006059">
    <property type="entry name" value="SBP"/>
</dbReference>
<dbReference type="AlphaFoldDB" id="F5YBG7"/>
<evidence type="ECO:0000313" key="3">
    <source>
        <dbReference type="EMBL" id="AEF81069.1"/>
    </source>
</evidence>
<dbReference type="Pfam" id="PF13416">
    <property type="entry name" value="SBP_bac_8"/>
    <property type="match status" value="1"/>
</dbReference>
<dbReference type="PROSITE" id="PS51257">
    <property type="entry name" value="PROKAR_LIPOPROTEIN"/>
    <property type="match status" value="1"/>
</dbReference>
<dbReference type="PANTHER" id="PTHR43649">
    <property type="entry name" value="ARABINOSE-BINDING PROTEIN-RELATED"/>
    <property type="match status" value="1"/>
</dbReference>
<evidence type="ECO:0000313" key="4">
    <source>
        <dbReference type="Proteomes" id="UP000009222"/>
    </source>
</evidence>
<name>F5YBG7_LEAAZ</name>
<dbReference type="RefSeq" id="WP_015710192.1">
    <property type="nucleotide sequence ID" value="NC_015577.1"/>
</dbReference>
<dbReference type="eggNOG" id="COG1653">
    <property type="taxonomic scope" value="Bacteria"/>
</dbReference>